<gene>
    <name evidence="1" type="ORF">CCUG63697_03012</name>
</gene>
<reference evidence="1 2" key="1">
    <citation type="journal article" date="2019" name="Sci. Rep.">
        <title>Extended insight into the Mycobacterium chelonae-abscessus complex through whole genome sequencing of Mycobacterium salmoniphilum outbreak and Mycobacterium salmoniphilum-like strains.</title>
        <authorList>
            <person name="Behra P.R.K."/>
            <person name="Das S."/>
            <person name="Pettersson B.M.F."/>
            <person name="Shirreff L."/>
            <person name="DuCote T."/>
            <person name="Jacobsson K.G."/>
            <person name="Ennis D.G."/>
            <person name="Kirsebom L.A."/>
        </authorList>
    </citation>
    <scope>NUCLEOTIDE SEQUENCE [LARGE SCALE GENOMIC DNA]</scope>
    <source>
        <strain evidence="1 2">CCUG 63697</strain>
    </source>
</reference>
<protein>
    <submittedName>
        <fullName evidence="1">Uncharacterized protein</fullName>
    </submittedName>
</protein>
<organism evidence="1 2">
    <name type="scientific">Mycobacteroides franklinii</name>
    <dbReference type="NCBI Taxonomy" id="948102"/>
    <lineage>
        <taxon>Bacteria</taxon>
        <taxon>Bacillati</taxon>
        <taxon>Actinomycetota</taxon>
        <taxon>Actinomycetes</taxon>
        <taxon>Mycobacteriales</taxon>
        <taxon>Mycobacteriaceae</taxon>
        <taxon>Mycobacteroides</taxon>
    </lineage>
</organism>
<sequence length="83" mass="9193">MLLGPTLIKIGENTLVGSQPQLVACPPPGYRRWPNPLNTNAMNAGLSYLQDVEHFLVGRQRPQVIGHYPFERVGGGPHRIHGR</sequence>
<accession>A0A4V3HUI2</accession>
<dbReference type="Proteomes" id="UP000295165">
    <property type="component" value="Unassembled WGS sequence"/>
</dbReference>
<evidence type="ECO:0000313" key="1">
    <source>
        <dbReference type="EMBL" id="TDZ48483.1"/>
    </source>
</evidence>
<comment type="caution">
    <text evidence="1">The sequence shown here is derived from an EMBL/GenBank/DDBJ whole genome shotgun (WGS) entry which is preliminary data.</text>
</comment>
<dbReference type="AlphaFoldDB" id="A0A4V3HUI2"/>
<proteinExistence type="predicted"/>
<keyword evidence="2" id="KW-1185">Reference proteome</keyword>
<dbReference type="EMBL" id="PECC01000028">
    <property type="protein sequence ID" value="TDZ48483.1"/>
    <property type="molecule type" value="Genomic_DNA"/>
</dbReference>
<evidence type="ECO:0000313" key="2">
    <source>
        <dbReference type="Proteomes" id="UP000295165"/>
    </source>
</evidence>
<name>A0A4V3HUI2_9MYCO</name>